<organism evidence="4 5">
    <name type="scientific">Paenisporosarcina antarctica</name>
    <dbReference type="NCBI Taxonomy" id="417367"/>
    <lineage>
        <taxon>Bacteria</taxon>
        <taxon>Bacillati</taxon>
        <taxon>Bacillota</taxon>
        <taxon>Bacilli</taxon>
        <taxon>Bacillales</taxon>
        <taxon>Caryophanaceae</taxon>
        <taxon>Paenisporosarcina</taxon>
    </lineage>
</organism>
<name>A0A4P7A1N9_9BACL</name>
<protein>
    <submittedName>
        <fullName evidence="4">Flavodoxin family protein</fullName>
    </submittedName>
</protein>
<evidence type="ECO:0000256" key="1">
    <source>
        <dbReference type="ARBA" id="ARBA00022630"/>
    </source>
</evidence>
<keyword evidence="2" id="KW-0288">FMN</keyword>
<keyword evidence="5" id="KW-1185">Reference proteome</keyword>
<evidence type="ECO:0000313" key="4">
    <source>
        <dbReference type="EMBL" id="QBP42339.1"/>
    </source>
</evidence>
<evidence type="ECO:0000259" key="3">
    <source>
        <dbReference type="Pfam" id="PF03358"/>
    </source>
</evidence>
<accession>A0A4P7A1N9</accession>
<dbReference type="Pfam" id="PF03358">
    <property type="entry name" value="FMN_red"/>
    <property type="match status" value="1"/>
</dbReference>
<dbReference type="InterPro" id="IPR051796">
    <property type="entry name" value="ISF_SsuE-like"/>
</dbReference>
<evidence type="ECO:0000313" key="5">
    <source>
        <dbReference type="Proteomes" id="UP000294292"/>
    </source>
</evidence>
<dbReference type="EMBL" id="CP038015">
    <property type="protein sequence ID" value="QBP42339.1"/>
    <property type="molecule type" value="Genomic_DNA"/>
</dbReference>
<dbReference type="OrthoDB" id="9805976at2"/>
<dbReference type="GO" id="GO:0016491">
    <property type="term" value="F:oxidoreductase activity"/>
    <property type="evidence" value="ECO:0007669"/>
    <property type="project" value="InterPro"/>
</dbReference>
<proteinExistence type="predicted"/>
<dbReference type="InterPro" id="IPR005025">
    <property type="entry name" value="FMN_Rdtase-like_dom"/>
</dbReference>
<dbReference type="PANTHER" id="PTHR43278">
    <property type="entry name" value="NAD(P)H-DEPENDENT FMN-CONTAINING OXIDOREDUCTASE YWQN-RELATED"/>
    <property type="match status" value="1"/>
</dbReference>
<dbReference type="RefSeq" id="WP_134210890.1">
    <property type="nucleotide sequence ID" value="NZ_CP038015.1"/>
</dbReference>
<feature type="domain" description="NADPH-dependent FMN reductase-like" evidence="3">
    <location>
        <begin position="1"/>
        <end position="123"/>
    </location>
</feature>
<dbReference type="Proteomes" id="UP000294292">
    <property type="component" value="Chromosome"/>
</dbReference>
<dbReference type="SUPFAM" id="SSF52218">
    <property type="entry name" value="Flavoproteins"/>
    <property type="match status" value="1"/>
</dbReference>
<keyword evidence="1" id="KW-0285">Flavoprotein</keyword>
<sequence length="179" mass="20524">MSIAVIYGSTRQNGNTEQLTEKVIKGLDIEKIFLRDFTIQPIEDLRHTEAGFVDVDDDYNKLVERMMKHDTFIFATPIYWYSMSGTMKNFIDRWSQTMRDEKFPDFKKQLGKKKAYVIAVGGDNPSIKGLPLIQQFNYIFEFMGISFDGYVLGKAKRPGDISEDAVAISAAEELNKKIK</sequence>
<evidence type="ECO:0000256" key="2">
    <source>
        <dbReference type="ARBA" id="ARBA00022643"/>
    </source>
</evidence>
<dbReference type="KEGG" id="panc:E2636_14780"/>
<dbReference type="PANTHER" id="PTHR43278:SF4">
    <property type="entry name" value="NAD(P)H-DEPENDENT FMN-CONTAINING OXIDOREDUCTASE YWQN-RELATED"/>
    <property type="match status" value="1"/>
</dbReference>
<gene>
    <name evidence="4" type="ORF">E2636_14780</name>
</gene>
<dbReference type="InterPro" id="IPR029039">
    <property type="entry name" value="Flavoprotein-like_sf"/>
</dbReference>
<dbReference type="Gene3D" id="3.40.50.360">
    <property type="match status" value="1"/>
</dbReference>
<dbReference type="AlphaFoldDB" id="A0A4P7A1N9"/>
<reference evidence="4 5" key="1">
    <citation type="submission" date="2019-03" db="EMBL/GenBank/DDBJ databases">
        <title>Complete genome sequence of Paenisporosarcina antarctica CGMCC 1.6503T.</title>
        <authorList>
            <person name="Rong J.-C."/>
            <person name="Chi N.-Y."/>
            <person name="Zhang Q.-F."/>
        </authorList>
    </citation>
    <scope>NUCLEOTIDE SEQUENCE [LARGE SCALE GENOMIC DNA]</scope>
    <source>
        <strain evidence="4 5">CGMCC 1.6503</strain>
    </source>
</reference>